<dbReference type="EMBL" id="JAYKXN010000003">
    <property type="protein sequence ID" value="KAK7301188.1"/>
    <property type="molecule type" value="Genomic_DNA"/>
</dbReference>
<reference evidence="1 2" key="1">
    <citation type="submission" date="2024-01" db="EMBL/GenBank/DDBJ databases">
        <title>The genomes of 5 underutilized Papilionoideae crops provide insights into root nodulation and disease resistance.</title>
        <authorList>
            <person name="Yuan L."/>
        </authorList>
    </citation>
    <scope>NUCLEOTIDE SEQUENCE [LARGE SCALE GENOMIC DNA]</scope>
    <source>
        <strain evidence="1">LY-2023</strain>
        <tissue evidence="1">Leaf</tissue>
    </source>
</reference>
<proteinExistence type="predicted"/>
<evidence type="ECO:0000313" key="2">
    <source>
        <dbReference type="Proteomes" id="UP001359559"/>
    </source>
</evidence>
<organism evidence="1 2">
    <name type="scientific">Clitoria ternatea</name>
    <name type="common">Butterfly pea</name>
    <dbReference type="NCBI Taxonomy" id="43366"/>
    <lineage>
        <taxon>Eukaryota</taxon>
        <taxon>Viridiplantae</taxon>
        <taxon>Streptophyta</taxon>
        <taxon>Embryophyta</taxon>
        <taxon>Tracheophyta</taxon>
        <taxon>Spermatophyta</taxon>
        <taxon>Magnoliopsida</taxon>
        <taxon>eudicotyledons</taxon>
        <taxon>Gunneridae</taxon>
        <taxon>Pentapetalae</taxon>
        <taxon>rosids</taxon>
        <taxon>fabids</taxon>
        <taxon>Fabales</taxon>
        <taxon>Fabaceae</taxon>
        <taxon>Papilionoideae</taxon>
        <taxon>50 kb inversion clade</taxon>
        <taxon>NPAAA clade</taxon>
        <taxon>indigoferoid/millettioid clade</taxon>
        <taxon>Phaseoleae</taxon>
        <taxon>Clitoria</taxon>
    </lineage>
</organism>
<dbReference type="AlphaFoldDB" id="A0AAN9PKA8"/>
<name>A0AAN9PKA8_CLITE</name>
<accession>A0AAN9PKA8</accession>
<sequence>MCIMLEPFRSLAITTTENIAVILLDASVKYPLSALIITDPTRRGGSAMLVYMSRCCGASQSQRSMPVEAGPHEIVMVNAKEEEVKRAVEGFDDV</sequence>
<protein>
    <submittedName>
        <fullName evidence="1">Uncharacterized protein</fullName>
    </submittedName>
</protein>
<dbReference type="Proteomes" id="UP001359559">
    <property type="component" value="Unassembled WGS sequence"/>
</dbReference>
<gene>
    <name evidence="1" type="ORF">RJT34_12049</name>
</gene>
<comment type="caution">
    <text evidence="1">The sequence shown here is derived from an EMBL/GenBank/DDBJ whole genome shotgun (WGS) entry which is preliminary data.</text>
</comment>
<keyword evidence="2" id="KW-1185">Reference proteome</keyword>
<evidence type="ECO:0000313" key="1">
    <source>
        <dbReference type="EMBL" id="KAK7301188.1"/>
    </source>
</evidence>